<dbReference type="InterPro" id="IPR036097">
    <property type="entry name" value="HisK_dim/P_sf"/>
</dbReference>
<evidence type="ECO:0000256" key="4">
    <source>
        <dbReference type="ARBA" id="ARBA00022741"/>
    </source>
</evidence>
<feature type="transmembrane region" description="Helical" evidence="9">
    <location>
        <begin position="331"/>
        <end position="348"/>
    </location>
</feature>
<dbReference type="SMART" id="SM00387">
    <property type="entry name" value="HATPase_c"/>
    <property type="match status" value="1"/>
</dbReference>
<dbReference type="InterPro" id="IPR050640">
    <property type="entry name" value="Bact_2-comp_sensor_kinase"/>
</dbReference>
<feature type="domain" description="Histidine kinase" evidence="10">
    <location>
        <begin position="894"/>
        <end position="1010"/>
    </location>
</feature>
<keyword evidence="9" id="KW-1133">Transmembrane helix</keyword>
<dbReference type="Pfam" id="PF02518">
    <property type="entry name" value="HATPase_c"/>
    <property type="match status" value="1"/>
</dbReference>
<keyword evidence="5" id="KW-0418">Kinase</keyword>
<reference evidence="12 13" key="1">
    <citation type="submission" date="2018-10" db="EMBL/GenBank/DDBJ databases">
        <title>Genome Sequence of Cohnella sp.</title>
        <authorList>
            <person name="Srinivasan S."/>
            <person name="Kim M.K."/>
        </authorList>
    </citation>
    <scope>NUCLEOTIDE SEQUENCE [LARGE SCALE GENOMIC DNA]</scope>
    <source>
        <strain evidence="12 13">18JY8-7</strain>
    </source>
</reference>
<dbReference type="SMART" id="SM00388">
    <property type="entry name" value="HisKA"/>
    <property type="match status" value="1"/>
</dbReference>
<dbReference type="InterPro" id="IPR001789">
    <property type="entry name" value="Sig_transdc_resp-reg_receiver"/>
</dbReference>
<dbReference type="AlphaFoldDB" id="A0A3G3K056"/>
<keyword evidence="4" id="KW-0547">Nucleotide-binding</keyword>
<protein>
    <recommendedName>
        <fullName evidence="2">histidine kinase</fullName>
        <ecNumber evidence="2">2.7.13.3</ecNumber>
    </recommendedName>
</protein>
<dbReference type="Gene3D" id="2.60.120.260">
    <property type="entry name" value="Galactose-binding domain-like"/>
    <property type="match status" value="1"/>
</dbReference>
<dbReference type="InterPro" id="IPR008979">
    <property type="entry name" value="Galactose-bd-like_sf"/>
</dbReference>
<dbReference type="SMART" id="SM00448">
    <property type="entry name" value="REC"/>
    <property type="match status" value="1"/>
</dbReference>
<dbReference type="InterPro" id="IPR011006">
    <property type="entry name" value="CheY-like_superfamily"/>
</dbReference>
<dbReference type="RefSeq" id="WP_123041856.1">
    <property type="nucleotide sequence ID" value="NZ_CP033433.1"/>
</dbReference>
<evidence type="ECO:0000256" key="9">
    <source>
        <dbReference type="SAM" id="Phobius"/>
    </source>
</evidence>
<evidence type="ECO:0000256" key="3">
    <source>
        <dbReference type="ARBA" id="ARBA00022679"/>
    </source>
</evidence>
<evidence type="ECO:0000256" key="6">
    <source>
        <dbReference type="ARBA" id="ARBA00022840"/>
    </source>
</evidence>
<dbReference type="InterPro" id="IPR005467">
    <property type="entry name" value="His_kinase_dom"/>
</dbReference>
<name>A0A3G3K056_9BACL</name>
<dbReference type="GO" id="GO:0016020">
    <property type="term" value="C:membrane"/>
    <property type="evidence" value="ECO:0007669"/>
    <property type="project" value="InterPro"/>
</dbReference>
<dbReference type="Pfam" id="PF06580">
    <property type="entry name" value="His_kinase"/>
    <property type="match status" value="1"/>
</dbReference>
<keyword evidence="7" id="KW-0902">Two-component regulatory system</keyword>
<dbReference type="InterPro" id="IPR036890">
    <property type="entry name" value="HATPase_C_sf"/>
</dbReference>
<sequence>MPFTSRKWKLLAVVACFAVLAGLRLGWGGIVHHGDPVARNGVLDLRSWSPGWNASLPLNGEWTFYPGRYVQPGETSPNADARAIRVPGPWDGVFGSPYGYGTYRLEIRLPDNPEHGERKYAIRVSIVRTSSVLFVNGQRVGGSGVPGLTREETTPFVRPYVADFVINGDRAEVLIQAANFHYGSKGGIFDKISFGTYEAIERKNMLQIGQNALLMGLFLISGIFFLMLFLFRRHKRELLYFSLFFWMSLLFFLTHNERLLFWAFPNMNYQLQIKLQVMPTAVLFPILYAFVRWMYPQHARPWMTKFAIAGMFVLLAVDAFTPASVSARSEGILAVFDIVLIGVIVYLLMREFVRNTPDSVYSLIAVFCILIEGVFQGLFYLGVDAVQGLPPIEKIVFVLDMAFVIAKRFFAEVGEVETLSKRLLVADRLKNDFLASTSHEIRLPLHGMINIAQVMMNEENLGERDTERLSLLLATGRRLSHLLNDMLDLSKLNEGVLALESRPIDLRVLVSGVADVMRYLNAGRSVRFINRVDPSVLPATADEHRLMQVMFHLFHYAVKWGARGDVVVTAAMAGESRFVEVTVSAQGGKAEAGDAEATAADSAADFSLEMSRKLLGLHGSELAVMEMGTEAGADPVLAMVFRLPAGREEPAEVATAALPQWEEAVSGERDPAEGVWRHAVPDAPRVLLVDDDPVSLRFMFDTLVQEKLDVTAMTDGQEALRLIETEGGWDLIVLEAMLPYLSGYDLCRKIRERHTFYDLPVLFVTASMQPAYLLVGFDAGANDYVTKPFKAPEFLARTRILLRMKQSIRERLDIEMALIQAQIKPHFLYNTLNTIASLSEIDPDRTRDLLADFGSYLQSSFDLRNLDRKVPFDQEWKLVQSYLNIEKARFGSRIQLTVSLPDSVSLSLPPLTIQPIVENALRHGVLKRVEGGRVHIEIKEAAGYVRISVRDNGVGIPPTKKASILEGTYRSGIGLVNVDRRLKNAYGHGLSIESLEGEGTEVSFRIPLPQGREETA</sequence>
<evidence type="ECO:0000256" key="5">
    <source>
        <dbReference type="ARBA" id="ARBA00022777"/>
    </source>
</evidence>
<dbReference type="KEGG" id="coh:EAV92_15030"/>
<dbReference type="EMBL" id="CP033433">
    <property type="protein sequence ID" value="AYQ73772.1"/>
    <property type="molecule type" value="Genomic_DNA"/>
</dbReference>
<dbReference type="InterPro" id="IPR003594">
    <property type="entry name" value="HATPase_dom"/>
</dbReference>
<evidence type="ECO:0000313" key="13">
    <source>
        <dbReference type="Proteomes" id="UP000269097"/>
    </source>
</evidence>
<keyword evidence="13" id="KW-1185">Reference proteome</keyword>
<feature type="domain" description="Response regulatory" evidence="11">
    <location>
        <begin position="685"/>
        <end position="802"/>
    </location>
</feature>
<dbReference type="InterPro" id="IPR003661">
    <property type="entry name" value="HisK_dim/P_dom"/>
</dbReference>
<feature type="transmembrane region" description="Helical" evidence="9">
    <location>
        <begin position="306"/>
        <end position="325"/>
    </location>
</feature>
<evidence type="ECO:0000256" key="8">
    <source>
        <dbReference type="PROSITE-ProRule" id="PRU00169"/>
    </source>
</evidence>
<dbReference type="SUPFAM" id="SSF55874">
    <property type="entry name" value="ATPase domain of HSP90 chaperone/DNA topoisomerase II/histidine kinase"/>
    <property type="match status" value="2"/>
</dbReference>
<feature type="transmembrane region" description="Helical" evidence="9">
    <location>
        <begin position="238"/>
        <end position="255"/>
    </location>
</feature>
<keyword evidence="9" id="KW-0472">Membrane</keyword>
<keyword evidence="6" id="KW-0067">ATP-binding</keyword>
<evidence type="ECO:0000259" key="10">
    <source>
        <dbReference type="PROSITE" id="PS50109"/>
    </source>
</evidence>
<dbReference type="PROSITE" id="PS50109">
    <property type="entry name" value="HIS_KIN"/>
    <property type="match status" value="2"/>
</dbReference>
<evidence type="ECO:0000256" key="1">
    <source>
        <dbReference type="ARBA" id="ARBA00000085"/>
    </source>
</evidence>
<dbReference type="Proteomes" id="UP000269097">
    <property type="component" value="Chromosome"/>
</dbReference>
<feature type="transmembrane region" description="Helical" evidence="9">
    <location>
        <begin position="275"/>
        <end position="294"/>
    </location>
</feature>
<dbReference type="SUPFAM" id="SSF49785">
    <property type="entry name" value="Galactose-binding domain-like"/>
    <property type="match status" value="1"/>
</dbReference>
<evidence type="ECO:0000259" key="11">
    <source>
        <dbReference type="PROSITE" id="PS50110"/>
    </source>
</evidence>
<evidence type="ECO:0000256" key="2">
    <source>
        <dbReference type="ARBA" id="ARBA00012438"/>
    </source>
</evidence>
<keyword evidence="3" id="KW-0808">Transferase</keyword>
<feature type="transmembrane region" description="Helical" evidence="9">
    <location>
        <begin position="212"/>
        <end position="231"/>
    </location>
</feature>
<dbReference type="GO" id="GO:0005524">
    <property type="term" value="F:ATP binding"/>
    <property type="evidence" value="ECO:0007669"/>
    <property type="project" value="UniProtKB-KW"/>
</dbReference>
<dbReference type="GO" id="GO:0000155">
    <property type="term" value="F:phosphorelay sensor kinase activity"/>
    <property type="evidence" value="ECO:0007669"/>
    <property type="project" value="InterPro"/>
</dbReference>
<dbReference type="SUPFAM" id="SSF47384">
    <property type="entry name" value="Homodimeric domain of signal transducing histidine kinase"/>
    <property type="match status" value="1"/>
</dbReference>
<comment type="caution">
    <text evidence="8">Lacks conserved residue(s) required for the propagation of feature annotation.</text>
</comment>
<dbReference type="Gene3D" id="3.30.565.10">
    <property type="entry name" value="Histidine kinase-like ATPase, C-terminal domain"/>
    <property type="match status" value="2"/>
</dbReference>
<dbReference type="Pfam" id="PF00512">
    <property type="entry name" value="HisKA"/>
    <property type="match status" value="1"/>
</dbReference>
<feature type="domain" description="Histidine kinase" evidence="10">
    <location>
        <begin position="436"/>
        <end position="647"/>
    </location>
</feature>
<gene>
    <name evidence="12" type="ORF">EAV92_15030</name>
</gene>
<dbReference type="Gene3D" id="3.40.50.2300">
    <property type="match status" value="1"/>
</dbReference>
<dbReference type="Gene3D" id="1.10.287.130">
    <property type="match status" value="1"/>
</dbReference>
<evidence type="ECO:0000256" key="7">
    <source>
        <dbReference type="ARBA" id="ARBA00023012"/>
    </source>
</evidence>
<dbReference type="EC" id="2.7.13.3" evidence="2"/>
<comment type="catalytic activity">
    <reaction evidence="1">
        <text>ATP + protein L-histidine = ADP + protein N-phospho-L-histidine.</text>
        <dbReference type="EC" id="2.7.13.3"/>
    </reaction>
</comment>
<proteinExistence type="predicted"/>
<dbReference type="PANTHER" id="PTHR34220:SF7">
    <property type="entry name" value="SENSOR HISTIDINE KINASE YPDA"/>
    <property type="match status" value="1"/>
</dbReference>
<dbReference type="CDD" id="cd00082">
    <property type="entry name" value="HisKA"/>
    <property type="match status" value="1"/>
</dbReference>
<keyword evidence="9" id="KW-0812">Transmembrane</keyword>
<organism evidence="12 13">
    <name type="scientific">Cohnella candidum</name>
    <dbReference type="NCBI Taxonomy" id="2674991"/>
    <lineage>
        <taxon>Bacteria</taxon>
        <taxon>Bacillati</taxon>
        <taxon>Bacillota</taxon>
        <taxon>Bacilli</taxon>
        <taxon>Bacillales</taxon>
        <taxon>Paenibacillaceae</taxon>
        <taxon>Cohnella</taxon>
    </lineage>
</organism>
<dbReference type="Pfam" id="PF07695">
    <property type="entry name" value="7TMR-DISM_7TM"/>
    <property type="match status" value="1"/>
</dbReference>
<dbReference type="PANTHER" id="PTHR34220">
    <property type="entry name" value="SENSOR HISTIDINE KINASE YPDA"/>
    <property type="match status" value="1"/>
</dbReference>
<dbReference type="PROSITE" id="PS50110">
    <property type="entry name" value="RESPONSE_REGULATORY"/>
    <property type="match status" value="1"/>
</dbReference>
<evidence type="ECO:0000313" key="12">
    <source>
        <dbReference type="EMBL" id="AYQ73772.1"/>
    </source>
</evidence>
<dbReference type="InterPro" id="IPR010559">
    <property type="entry name" value="Sig_transdc_His_kin_internal"/>
</dbReference>
<dbReference type="Pfam" id="PF00072">
    <property type="entry name" value="Response_reg"/>
    <property type="match status" value="1"/>
</dbReference>
<accession>A0A3G3K056</accession>
<dbReference type="CDD" id="cd17574">
    <property type="entry name" value="REC_OmpR"/>
    <property type="match status" value="1"/>
</dbReference>
<dbReference type="SUPFAM" id="SSF52172">
    <property type="entry name" value="CheY-like"/>
    <property type="match status" value="1"/>
</dbReference>
<dbReference type="InterPro" id="IPR011623">
    <property type="entry name" value="7TMR_DISM_rcpt_extracell_dom1"/>
</dbReference>
<feature type="transmembrane region" description="Helical" evidence="9">
    <location>
        <begin position="360"/>
        <end position="383"/>
    </location>
</feature>